<sequence length="551" mass="60268">MSYDYIIIGAGSAGCVLANRLSAEAGVSVLMLEAGEPDKKLEIHVPAAYSKLNRTSVDWAFWTEPQEHVDGRRMYLPRGKTLGGSSSTNAMAYIRGNRADYDAWAAEGNVGWAYDDILPYFRRSEHNEQIDRLNANYHGGSGPLNVTYATRFKTPLADAFVASCVETGIQENHDFNGAEQEGAGLFQFTIKDGKRHSTATAFLKPVMRRPNLTVRTRAHTKRIILENGRAVGVEVFTGKQTTETIRATREVILSAGAFNSPQTLMLSGIGAGDELRRHGIDVRLDLPGVGQNLQDHLFAGVSTLANGLVGSNNWLRPHKQLQGLWQFLMAKKGPFTTSPLEANAFVRTEAHLSQPDLQLHFAPIHVGDTYEADFYDVNTFPKNGDGWSILPTLLKPTSRGYVGLRSANALDAPVIQPNFMSTDKDRQLLLTGTKLAMDINRATAFSQFRQRALIPAESASDDELMAHIRRIVETVYHPVGTCRMGADEGAVVNDRLQVRGVEGLRVVDASIMPTIVSGNTNAPVIMIAEKAADLILGRELAKVANRQATTA</sequence>
<dbReference type="Gene3D" id="3.30.560.10">
    <property type="entry name" value="Glucose Oxidase, domain 3"/>
    <property type="match status" value="1"/>
</dbReference>
<dbReference type="Proteomes" id="UP000664795">
    <property type="component" value="Unassembled WGS sequence"/>
</dbReference>
<dbReference type="PIRSF" id="PIRSF000137">
    <property type="entry name" value="Alcohol_oxidase"/>
    <property type="match status" value="1"/>
</dbReference>
<dbReference type="PANTHER" id="PTHR11552:SF147">
    <property type="entry name" value="CHOLINE DEHYDROGENASE, MITOCHONDRIAL"/>
    <property type="match status" value="1"/>
</dbReference>
<dbReference type="SUPFAM" id="SSF51905">
    <property type="entry name" value="FAD/NAD(P)-binding domain"/>
    <property type="match status" value="1"/>
</dbReference>
<dbReference type="InterPro" id="IPR000172">
    <property type="entry name" value="GMC_OxRdtase_N"/>
</dbReference>
<dbReference type="GO" id="GO:0050660">
    <property type="term" value="F:flavin adenine dinucleotide binding"/>
    <property type="evidence" value="ECO:0007669"/>
    <property type="project" value="InterPro"/>
</dbReference>
<feature type="domain" description="Glucose-methanol-choline oxidoreductase C-terminal" evidence="6">
    <location>
        <begin position="396"/>
        <end position="528"/>
    </location>
</feature>
<proteinExistence type="inferred from homology"/>
<dbReference type="Pfam" id="PF00732">
    <property type="entry name" value="GMC_oxred_N"/>
    <property type="match status" value="1"/>
</dbReference>
<dbReference type="AlphaFoldDB" id="A0A939G9C2"/>
<keyword evidence="7" id="KW-0560">Oxidoreductase</keyword>
<keyword evidence="8" id="KW-1185">Reference proteome</keyword>
<evidence type="ECO:0000259" key="5">
    <source>
        <dbReference type="Pfam" id="PF00732"/>
    </source>
</evidence>
<keyword evidence="3" id="KW-0285">Flavoprotein</keyword>
<comment type="cofactor">
    <cofactor evidence="1">
        <name>FAD</name>
        <dbReference type="ChEBI" id="CHEBI:57692"/>
    </cofactor>
</comment>
<dbReference type="SUPFAM" id="SSF54373">
    <property type="entry name" value="FAD-linked reductases, C-terminal domain"/>
    <property type="match status" value="1"/>
</dbReference>
<reference evidence="7 8" key="1">
    <citation type="submission" date="2021-03" db="EMBL/GenBank/DDBJ databases">
        <title>Fibrella sp. HMF5036 genome sequencing and assembly.</title>
        <authorList>
            <person name="Kang H."/>
            <person name="Kim H."/>
            <person name="Bae S."/>
            <person name="Joh K."/>
        </authorList>
    </citation>
    <scope>NUCLEOTIDE SEQUENCE [LARGE SCALE GENOMIC DNA]</scope>
    <source>
        <strain evidence="7 8">HMF5036</strain>
    </source>
</reference>
<dbReference type="InterPro" id="IPR036188">
    <property type="entry name" value="FAD/NAD-bd_sf"/>
</dbReference>
<evidence type="ECO:0000256" key="1">
    <source>
        <dbReference type="ARBA" id="ARBA00001974"/>
    </source>
</evidence>
<evidence type="ECO:0000259" key="6">
    <source>
        <dbReference type="Pfam" id="PF05199"/>
    </source>
</evidence>
<comment type="similarity">
    <text evidence="2">Belongs to the GMC oxidoreductase family.</text>
</comment>
<dbReference type="Pfam" id="PF05199">
    <property type="entry name" value="GMC_oxred_C"/>
    <property type="match status" value="1"/>
</dbReference>
<evidence type="ECO:0000256" key="4">
    <source>
        <dbReference type="ARBA" id="ARBA00022827"/>
    </source>
</evidence>
<dbReference type="InterPro" id="IPR012132">
    <property type="entry name" value="GMC_OxRdtase"/>
</dbReference>
<comment type="caution">
    <text evidence="7">The sequence shown here is derived from an EMBL/GenBank/DDBJ whole genome shotgun (WGS) entry which is preliminary data.</text>
</comment>
<name>A0A939G9C2_9BACT</name>
<feature type="domain" description="Glucose-methanol-choline oxidoreductase N-terminal" evidence="5">
    <location>
        <begin position="3"/>
        <end position="297"/>
    </location>
</feature>
<gene>
    <name evidence="7" type="ORF">J2I48_15955</name>
</gene>
<dbReference type="GO" id="GO:0008812">
    <property type="term" value="F:choline dehydrogenase activity"/>
    <property type="evidence" value="ECO:0007669"/>
    <property type="project" value="UniProtKB-EC"/>
</dbReference>
<evidence type="ECO:0000313" key="8">
    <source>
        <dbReference type="Proteomes" id="UP000664795"/>
    </source>
</evidence>
<dbReference type="EC" id="1.1.99.1" evidence="7"/>
<dbReference type="InterPro" id="IPR007867">
    <property type="entry name" value="GMC_OxRtase_C"/>
</dbReference>
<dbReference type="NCBIfam" id="NF002550">
    <property type="entry name" value="PRK02106.1"/>
    <property type="match status" value="1"/>
</dbReference>
<keyword evidence="4" id="KW-0274">FAD</keyword>
<dbReference type="RefSeq" id="WP_207336463.1">
    <property type="nucleotide sequence ID" value="NZ_JAFMYU010000012.1"/>
</dbReference>
<evidence type="ECO:0000313" key="7">
    <source>
        <dbReference type="EMBL" id="MBO0932507.1"/>
    </source>
</evidence>
<evidence type="ECO:0000256" key="3">
    <source>
        <dbReference type="ARBA" id="ARBA00022630"/>
    </source>
</evidence>
<protein>
    <submittedName>
        <fullName evidence="7">Choline dehydrogenase</fullName>
        <ecNumber evidence="7">1.1.99.1</ecNumber>
    </submittedName>
</protein>
<dbReference type="EMBL" id="JAFMYU010000012">
    <property type="protein sequence ID" value="MBO0932507.1"/>
    <property type="molecule type" value="Genomic_DNA"/>
</dbReference>
<evidence type="ECO:0000256" key="2">
    <source>
        <dbReference type="ARBA" id="ARBA00010790"/>
    </source>
</evidence>
<dbReference type="PANTHER" id="PTHR11552">
    <property type="entry name" value="GLUCOSE-METHANOL-CHOLINE GMC OXIDOREDUCTASE"/>
    <property type="match status" value="1"/>
</dbReference>
<dbReference type="Gene3D" id="3.50.50.60">
    <property type="entry name" value="FAD/NAD(P)-binding domain"/>
    <property type="match status" value="1"/>
</dbReference>
<organism evidence="7 8">
    <name type="scientific">Fibrella aquatilis</name>
    <dbReference type="NCBI Taxonomy" id="2817059"/>
    <lineage>
        <taxon>Bacteria</taxon>
        <taxon>Pseudomonadati</taxon>
        <taxon>Bacteroidota</taxon>
        <taxon>Cytophagia</taxon>
        <taxon>Cytophagales</taxon>
        <taxon>Spirosomataceae</taxon>
        <taxon>Fibrella</taxon>
    </lineage>
</organism>
<accession>A0A939G9C2</accession>